<accession>A0A8U0I0B4</accession>
<evidence type="ECO:0000313" key="4">
    <source>
        <dbReference type="Proteomes" id="UP000830729"/>
    </source>
</evidence>
<feature type="transmembrane region" description="Helical" evidence="1">
    <location>
        <begin position="81"/>
        <end position="114"/>
    </location>
</feature>
<dbReference type="Pfam" id="PF07331">
    <property type="entry name" value="TctB"/>
    <property type="match status" value="1"/>
</dbReference>
<evidence type="ECO:0000256" key="1">
    <source>
        <dbReference type="SAM" id="Phobius"/>
    </source>
</evidence>
<keyword evidence="1" id="KW-0472">Membrane</keyword>
<reference evidence="3 4" key="1">
    <citation type="submission" date="2022-04" db="EMBL/GenBank/DDBJ databases">
        <title>Diverse halophilic archaea isolated from saline environments.</title>
        <authorList>
            <person name="Cui H.-L."/>
        </authorList>
    </citation>
    <scope>NUCLEOTIDE SEQUENCE [LARGE SCALE GENOMIC DNA]</scope>
    <source>
        <strain evidence="3 4">XZYJT49</strain>
        <plasmid evidence="3 4">unnamed1</plasmid>
    </source>
</reference>
<feature type="transmembrane region" description="Helical" evidence="1">
    <location>
        <begin position="42"/>
        <end position="60"/>
    </location>
</feature>
<evidence type="ECO:0000259" key="2">
    <source>
        <dbReference type="Pfam" id="PF07331"/>
    </source>
</evidence>
<organism evidence="3 4">
    <name type="scientific">Halorussus limi</name>
    <dbReference type="NCBI Taxonomy" id="2938695"/>
    <lineage>
        <taxon>Archaea</taxon>
        <taxon>Methanobacteriati</taxon>
        <taxon>Methanobacteriota</taxon>
        <taxon>Stenosarchaea group</taxon>
        <taxon>Halobacteria</taxon>
        <taxon>Halobacteriales</taxon>
        <taxon>Haladaptataceae</taxon>
        <taxon>Halorussus</taxon>
    </lineage>
</organism>
<dbReference type="InterPro" id="IPR009936">
    <property type="entry name" value="DUF1468"/>
</dbReference>
<dbReference type="AlphaFoldDB" id="A0A8U0I0B4"/>
<name>A0A8U0I0B4_9EURY</name>
<protein>
    <submittedName>
        <fullName evidence="3">Tripartite tricarboxylate transporter TctB family protein</fullName>
    </submittedName>
</protein>
<evidence type="ECO:0000313" key="3">
    <source>
        <dbReference type="EMBL" id="UPV76617.1"/>
    </source>
</evidence>
<dbReference type="Proteomes" id="UP000830729">
    <property type="component" value="Plasmid unnamed1"/>
</dbReference>
<keyword evidence="4" id="KW-1185">Reference proteome</keyword>
<feature type="transmembrane region" description="Helical" evidence="1">
    <location>
        <begin position="126"/>
        <end position="146"/>
    </location>
</feature>
<sequence>MAFQIRHIDKVASLLLILLAAGVFVASRNFPSGITGTPGPAFFPRVIAASIAGVAAFLFIRSVTTGDDRTQRITTEETKRVVVPIALLVGYALLLPVLGFLLDTFAFLIVTMWYSGATEARTVAPLAAGIALVLQYVFVEFLHVPLPAGSILPVARWLPPLPIVSGVLL</sequence>
<keyword evidence="1" id="KW-1133">Transmembrane helix</keyword>
<dbReference type="RefSeq" id="WP_248652650.1">
    <property type="nucleotide sequence ID" value="NZ_CP096660.1"/>
</dbReference>
<dbReference type="GeneID" id="72187328"/>
<keyword evidence="1" id="KW-0812">Transmembrane</keyword>
<dbReference type="KEGG" id="halx:M0R89_18975"/>
<gene>
    <name evidence="3" type="ORF">M0R89_18975</name>
</gene>
<dbReference type="EMBL" id="CP096660">
    <property type="protein sequence ID" value="UPV76617.1"/>
    <property type="molecule type" value="Genomic_DNA"/>
</dbReference>
<keyword evidence="3" id="KW-0614">Plasmid</keyword>
<geneLocation type="plasmid" evidence="3 4">
    <name>unnamed1</name>
</geneLocation>
<feature type="domain" description="DUF1468" evidence="2">
    <location>
        <begin position="11"/>
        <end position="147"/>
    </location>
</feature>
<proteinExistence type="predicted"/>